<name>A0ABR6V2N3_9PSED</name>
<organism evidence="1 2">
    <name type="scientific">Pseudomonas taiwanensis</name>
    <dbReference type="NCBI Taxonomy" id="470150"/>
    <lineage>
        <taxon>Bacteria</taxon>
        <taxon>Pseudomonadati</taxon>
        <taxon>Pseudomonadota</taxon>
        <taxon>Gammaproteobacteria</taxon>
        <taxon>Pseudomonadales</taxon>
        <taxon>Pseudomonadaceae</taxon>
        <taxon>Pseudomonas</taxon>
    </lineage>
</organism>
<gene>
    <name evidence="1" type="ORF">HU747_00965</name>
</gene>
<dbReference type="Proteomes" id="UP000628086">
    <property type="component" value="Unassembled WGS sequence"/>
</dbReference>
<sequence length="133" mass="15189">MSNTDTQWIEETKWIENRFVIEFKSTGLKYETDKFDSHSTLIKGTFSLASGNYVVAIETRTASFTNGNWVVPDQLDVTLYPPNGRIIATQGEVHIIQRVGQKVWGRIDVSYPLEDDKKETVTGRFKTTLRVTD</sequence>
<keyword evidence="2" id="KW-1185">Reference proteome</keyword>
<accession>A0ABR6V2N3</accession>
<comment type="caution">
    <text evidence="1">The sequence shown here is derived from an EMBL/GenBank/DDBJ whole genome shotgun (WGS) entry which is preliminary data.</text>
</comment>
<proteinExistence type="predicted"/>
<evidence type="ECO:0000313" key="2">
    <source>
        <dbReference type="Proteomes" id="UP000628086"/>
    </source>
</evidence>
<reference evidence="1 2" key="1">
    <citation type="journal article" date="2020" name="Microorganisms">
        <title>Reliable Identification of Environmental Pseudomonas Isolates Using the rpoD Gene.</title>
        <authorList>
            <consortium name="The Broad Institute Genome Sequencing Platform"/>
            <person name="Girard L."/>
            <person name="Lood C."/>
            <person name="Rokni-Zadeh H."/>
            <person name="van Noort V."/>
            <person name="Lavigne R."/>
            <person name="De Mot R."/>
        </authorList>
    </citation>
    <scope>NUCLEOTIDE SEQUENCE [LARGE SCALE GENOMIC DNA]</scope>
    <source>
        <strain evidence="1 2">RW7P2</strain>
    </source>
</reference>
<dbReference type="EMBL" id="JABWRS010000001">
    <property type="protein sequence ID" value="MBC3474157.1"/>
    <property type="molecule type" value="Genomic_DNA"/>
</dbReference>
<dbReference type="RefSeq" id="WP_027908159.1">
    <property type="nucleotide sequence ID" value="NZ_JABWRR010000016.1"/>
</dbReference>
<protein>
    <submittedName>
        <fullName evidence="1">Uncharacterized protein</fullName>
    </submittedName>
</protein>
<evidence type="ECO:0000313" key="1">
    <source>
        <dbReference type="EMBL" id="MBC3474157.1"/>
    </source>
</evidence>